<protein>
    <submittedName>
        <fullName evidence="1">Uncharacterized protein</fullName>
    </submittedName>
</protein>
<accession>A0A1E3QK54</accession>
<evidence type="ECO:0000313" key="1">
    <source>
        <dbReference type="EMBL" id="ODQ77998.1"/>
    </source>
</evidence>
<dbReference type="EMBL" id="KV454437">
    <property type="protein sequence ID" value="ODQ77998.1"/>
    <property type="molecule type" value="Genomic_DNA"/>
</dbReference>
<gene>
    <name evidence="1" type="ORF">BABINDRAFT_91186</name>
</gene>
<dbReference type="AlphaFoldDB" id="A0A1E3QK54"/>
<keyword evidence="2" id="KW-1185">Reference proteome</keyword>
<reference evidence="2" key="1">
    <citation type="submission" date="2016-05" db="EMBL/GenBank/DDBJ databases">
        <title>Comparative genomics of biotechnologically important yeasts.</title>
        <authorList>
            <consortium name="DOE Joint Genome Institute"/>
            <person name="Riley R."/>
            <person name="Haridas S."/>
            <person name="Wolfe K.H."/>
            <person name="Lopes M.R."/>
            <person name="Hittinger C.T."/>
            <person name="Goker M."/>
            <person name="Salamov A."/>
            <person name="Wisecaver J."/>
            <person name="Long T.M."/>
            <person name="Aerts A.L."/>
            <person name="Barry K."/>
            <person name="Choi C."/>
            <person name="Clum A."/>
            <person name="Coughlan A.Y."/>
            <person name="Deshpande S."/>
            <person name="Douglass A.P."/>
            <person name="Hanson S.J."/>
            <person name="Klenk H.-P."/>
            <person name="Labutti K."/>
            <person name="Lapidus A."/>
            <person name="Lindquist E."/>
            <person name="Lipzen A."/>
            <person name="Meier-Kolthoff J.P."/>
            <person name="Ohm R.A."/>
            <person name="Otillar R.P."/>
            <person name="Pangilinan J."/>
            <person name="Peng Y."/>
            <person name="Rokas A."/>
            <person name="Rosa C.A."/>
            <person name="Scheuner C."/>
            <person name="Sibirny A.A."/>
            <person name="Slot J.C."/>
            <person name="Stielow J.B."/>
            <person name="Sun H."/>
            <person name="Kurtzman C.P."/>
            <person name="Blackwell M."/>
            <person name="Grigoriev I.V."/>
            <person name="Jeffries T.W."/>
        </authorList>
    </citation>
    <scope>NUCLEOTIDE SEQUENCE [LARGE SCALE GENOMIC DNA]</scope>
    <source>
        <strain evidence="2">NRRL Y-12698</strain>
    </source>
</reference>
<sequence>MHRLARPICIYCYLPNDRFRIEVTAMHTAVTVYLPPYGSFLGKGCQVKFIYFGARNFA</sequence>
<name>A0A1E3QK54_9ASCO</name>
<organism evidence="1 2">
    <name type="scientific">Babjeviella inositovora NRRL Y-12698</name>
    <dbReference type="NCBI Taxonomy" id="984486"/>
    <lineage>
        <taxon>Eukaryota</taxon>
        <taxon>Fungi</taxon>
        <taxon>Dikarya</taxon>
        <taxon>Ascomycota</taxon>
        <taxon>Saccharomycotina</taxon>
        <taxon>Pichiomycetes</taxon>
        <taxon>Serinales incertae sedis</taxon>
        <taxon>Babjeviella</taxon>
    </lineage>
</organism>
<evidence type="ECO:0000313" key="2">
    <source>
        <dbReference type="Proteomes" id="UP000094336"/>
    </source>
</evidence>
<dbReference type="GeneID" id="30150769"/>
<dbReference type="RefSeq" id="XP_018983326.1">
    <property type="nucleotide sequence ID" value="XM_019132916.1"/>
</dbReference>
<proteinExistence type="predicted"/>
<dbReference type="Proteomes" id="UP000094336">
    <property type="component" value="Unassembled WGS sequence"/>
</dbReference>